<dbReference type="InterPro" id="IPR001296">
    <property type="entry name" value="Glyco_trans_1"/>
</dbReference>
<comment type="similarity">
    <text evidence="3 7">Belongs to the glycosyltransferase 1 family. Bacterial/plant glycogen synthase subfamily.</text>
</comment>
<keyword evidence="5 7" id="KW-0808">Transferase</keyword>
<evidence type="ECO:0000256" key="6">
    <source>
        <dbReference type="ARBA" id="ARBA00023056"/>
    </source>
</evidence>
<evidence type="ECO:0000259" key="9">
    <source>
        <dbReference type="Pfam" id="PF08323"/>
    </source>
</evidence>
<feature type="domain" description="Glycosyl transferase family 1" evidence="8">
    <location>
        <begin position="314"/>
        <end position="473"/>
    </location>
</feature>
<dbReference type="Proteomes" id="UP000231414">
    <property type="component" value="Unassembled WGS sequence"/>
</dbReference>
<dbReference type="GO" id="GO:0004373">
    <property type="term" value="F:alpha-1,4-glucan glucosyltransferase (UDP-glucose donor) activity"/>
    <property type="evidence" value="ECO:0007669"/>
    <property type="project" value="InterPro"/>
</dbReference>
<dbReference type="PANTHER" id="PTHR45825:SF11">
    <property type="entry name" value="ALPHA AMYLASE DOMAIN-CONTAINING PROTEIN"/>
    <property type="match status" value="1"/>
</dbReference>
<dbReference type="HAMAP" id="MF_00484">
    <property type="entry name" value="Glycogen_synth"/>
    <property type="match status" value="1"/>
</dbReference>
<comment type="pathway">
    <text evidence="7">Glycan biosynthesis; glycogen biosynthesis.</text>
</comment>
<sequence>MAPNLLSQLQKLVSPLEEGKVSSPLKILIVGVEVSPFANVGGFARVLGYLSRALKNMGHDVRIFMPKFGFLDEEKYKNEMVLEGLRIPDGGGGELICNVKKHVTPFGVTVYFLENKEYYEIRANVYGYRDDPVRWALLCRGALEFIRAQNWVPDIIHSNDWHTGITSNFLRVEYSKDTKLRNIAAVFTIHNLAFQGMYDHKNVSELDRDDGHSPIASLFSDRLGKQNFMRRGILYSDLINTVSDGYSREILTPDYGEGLDQLLLELRSKLTGIVNGLDYQEFNPATDKFIEANYDIDSLDLRYENKKKLQKEFGLPVDKTIPVIGVVGRLDPQKGHSMILEIMWHILKDFDTQLVVLGGGESDIASQYRSLKEAFPSKVGVHLMPDFTLPRLIFSGSDIMLFPSKFEPCGITQLEGMRYGTVPVARATGGLADTIQNYNPRTGEGYGFVFKNYDHWEFFAQLVRALEMYNQPNIWRTLVKRCMSQDFSWEGSARKYSQFYQRAQQVRLNQLVNEGVVTSRFGRGSGPLI</sequence>
<dbReference type="Pfam" id="PF08323">
    <property type="entry name" value="Glyco_transf_5"/>
    <property type="match status" value="1"/>
</dbReference>
<gene>
    <name evidence="7" type="primary">glgA</name>
    <name evidence="10" type="ORF">COT52_01210</name>
</gene>
<dbReference type="EMBL" id="PEYW01000015">
    <property type="protein sequence ID" value="PIS20939.1"/>
    <property type="molecule type" value="Genomic_DNA"/>
</dbReference>
<dbReference type="CDD" id="cd03791">
    <property type="entry name" value="GT5_Glycogen_synthase_DULL1-like"/>
    <property type="match status" value="1"/>
</dbReference>
<dbReference type="Gene3D" id="3.40.50.2000">
    <property type="entry name" value="Glycogen Phosphorylase B"/>
    <property type="match status" value="2"/>
</dbReference>
<dbReference type="PANTHER" id="PTHR45825">
    <property type="entry name" value="GRANULE-BOUND STARCH SYNTHASE 1, CHLOROPLASTIC/AMYLOPLASTIC"/>
    <property type="match status" value="1"/>
</dbReference>
<dbReference type="GO" id="GO:0005978">
    <property type="term" value="P:glycogen biosynthetic process"/>
    <property type="evidence" value="ECO:0007669"/>
    <property type="project" value="UniProtKB-UniRule"/>
</dbReference>
<evidence type="ECO:0000256" key="4">
    <source>
        <dbReference type="ARBA" id="ARBA00022676"/>
    </source>
</evidence>
<evidence type="ECO:0000256" key="5">
    <source>
        <dbReference type="ARBA" id="ARBA00022679"/>
    </source>
</evidence>
<dbReference type="GO" id="GO:0009011">
    <property type="term" value="F:alpha-1,4-glucan glucosyltransferase (ADP-glucose donor) activity"/>
    <property type="evidence" value="ECO:0007669"/>
    <property type="project" value="UniProtKB-UniRule"/>
</dbReference>
<evidence type="ECO:0000256" key="7">
    <source>
        <dbReference type="HAMAP-Rule" id="MF_00484"/>
    </source>
</evidence>
<dbReference type="EC" id="2.4.1.21" evidence="7"/>
<evidence type="ECO:0000313" key="10">
    <source>
        <dbReference type="EMBL" id="PIS20939.1"/>
    </source>
</evidence>
<name>A0A2H0X9U4_UNCKA</name>
<proteinExistence type="inferred from homology"/>
<evidence type="ECO:0000256" key="1">
    <source>
        <dbReference type="ARBA" id="ARBA00001478"/>
    </source>
</evidence>
<keyword evidence="4 7" id="KW-0328">Glycosyltransferase</keyword>
<comment type="caution">
    <text evidence="10">The sequence shown here is derived from an EMBL/GenBank/DDBJ whole genome shotgun (WGS) entry which is preliminary data.</text>
</comment>
<protein>
    <recommendedName>
        <fullName evidence="7">Glycogen synthase</fullName>
        <ecNumber evidence="7">2.4.1.21</ecNumber>
    </recommendedName>
    <alternativeName>
        <fullName evidence="7">Starch [bacterial glycogen] synthase</fullName>
    </alternativeName>
</protein>
<organism evidence="10 11">
    <name type="scientific">candidate division WWE3 bacterium CG08_land_8_20_14_0_20_43_13</name>
    <dbReference type="NCBI Taxonomy" id="1975087"/>
    <lineage>
        <taxon>Bacteria</taxon>
        <taxon>Katanobacteria</taxon>
    </lineage>
</organism>
<keyword evidence="6 7" id="KW-0320">Glycogen biosynthesis</keyword>
<evidence type="ECO:0000259" key="8">
    <source>
        <dbReference type="Pfam" id="PF00534"/>
    </source>
</evidence>
<accession>A0A2H0X9U4</accession>
<dbReference type="UniPathway" id="UPA00164"/>
<feature type="domain" description="Starch synthase catalytic" evidence="9">
    <location>
        <begin position="26"/>
        <end position="263"/>
    </location>
</feature>
<dbReference type="NCBIfam" id="TIGR02095">
    <property type="entry name" value="glgA"/>
    <property type="match status" value="1"/>
</dbReference>
<dbReference type="InterPro" id="IPR011835">
    <property type="entry name" value="GS/SS"/>
</dbReference>
<comment type="function">
    <text evidence="2 7">Synthesizes alpha-1,4-glucan chains using ADP-glucose.</text>
</comment>
<comment type="caution">
    <text evidence="7">Lacks conserved residue(s) required for the propagation of feature annotation.</text>
</comment>
<evidence type="ECO:0000256" key="3">
    <source>
        <dbReference type="ARBA" id="ARBA00010281"/>
    </source>
</evidence>
<dbReference type="Pfam" id="PF00534">
    <property type="entry name" value="Glycos_transf_1"/>
    <property type="match status" value="1"/>
</dbReference>
<dbReference type="AlphaFoldDB" id="A0A2H0X9U4"/>
<evidence type="ECO:0000256" key="2">
    <source>
        <dbReference type="ARBA" id="ARBA00002764"/>
    </source>
</evidence>
<dbReference type="InterPro" id="IPR013534">
    <property type="entry name" value="Starch_synth_cat_dom"/>
</dbReference>
<reference evidence="11" key="1">
    <citation type="submission" date="2017-09" db="EMBL/GenBank/DDBJ databases">
        <title>Depth-based differentiation of microbial function through sediment-hosted aquifers and enrichment of novel symbionts in the deep terrestrial subsurface.</title>
        <authorList>
            <person name="Probst A.J."/>
            <person name="Ladd B."/>
            <person name="Jarett J.K."/>
            <person name="Geller-Mcgrath D.E."/>
            <person name="Sieber C.M.K."/>
            <person name="Emerson J.B."/>
            <person name="Anantharaman K."/>
            <person name="Thomas B.C."/>
            <person name="Malmstrom R."/>
            <person name="Stieglmeier M."/>
            <person name="Klingl A."/>
            <person name="Woyke T."/>
            <person name="Ryan C.M."/>
            <person name="Banfield J.F."/>
        </authorList>
    </citation>
    <scope>NUCLEOTIDE SEQUENCE [LARGE SCALE GENOMIC DNA]</scope>
</reference>
<comment type="catalytic activity">
    <reaction evidence="1 7">
        <text>[(1-&gt;4)-alpha-D-glucosyl](n) + ADP-alpha-D-glucose = [(1-&gt;4)-alpha-D-glucosyl](n+1) + ADP + H(+)</text>
        <dbReference type="Rhea" id="RHEA:18189"/>
        <dbReference type="Rhea" id="RHEA-COMP:9584"/>
        <dbReference type="Rhea" id="RHEA-COMP:9587"/>
        <dbReference type="ChEBI" id="CHEBI:15378"/>
        <dbReference type="ChEBI" id="CHEBI:15444"/>
        <dbReference type="ChEBI" id="CHEBI:57498"/>
        <dbReference type="ChEBI" id="CHEBI:456216"/>
        <dbReference type="EC" id="2.4.1.21"/>
    </reaction>
</comment>
<evidence type="ECO:0000313" key="11">
    <source>
        <dbReference type="Proteomes" id="UP000231414"/>
    </source>
</evidence>
<dbReference type="SUPFAM" id="SSF53756">
    <property type="entry name" value="UDP-Glycosyltransferase/glycogen phosphorylase"/>
    <property type="match status" value="1"/>
</dbReference>